<evidence type="ECO:0000313" key="2">
    <source>
        <dbReference type="EMBL" id="QDU19643.1"/>
    </source>
</evidence>
<dbReference type="InterPro" id="IPR011050">
    <property type="entry name" value="Pectin_lyase_fold/virulence"/>
</dbReference>
<evidence type="ECO:0000313" key="3">
    <source>
        <dbReference type="Proteomes" id="UP000319576"/>
    </source>
</evidence>
<dbReference type="KEGG" id="uli:ETAA1_15730"/>
<feature type="region of interest" description="Disordered" evidence="1">
    <location>
        <begin position="268"/>
        <end position="314"/>
    </location>
</feature>
<dbReference type="Proteomes" id="UP000319576">
    <property type="component" value="Chromosome"/>
</dbReference>
<dbReference type="SMART" id="SM00710">
    <property type="entry name" value="PbH1"/>
    <property type="match status" value="6"/>
</dbReference>
<dbReference type="AlphaFoldDB" id="A0A517XQ64"/>
<dbReference type="NCBIfam" id="NF041518">
    <property type="entry name" value="choice_anch_Q"/>
    <property type="match status" value="1"/>
</dbReference>
<keyword evidence="3" id="KW-1185">Reference proteome</keyword>
<name>A0A517XQ64_9BACT</name>
<sequence>MAVQLRAEALEDRTVPATFTVTDLSDAGPGTLRAAVGLANAAPDADTIVFAGPAVGGIVLLSTAGGTQFGPNALEVTTPITITGSGETLSRETIQSLRLIYVSPTGNLVLSNLTLSNGLARGGNGGTNLGDDGGGGGGGLGAGGAIYNQGTLTITGSTLSGNTARGGDGGAGANNAGSDAGGGGGGGGMGGNGGTTPDNGTDGGAGGGGFAGNGVGGAAPVGGGGGGTTSTANGAAGGVANGGTGGAAAVNGGAGGIGGGGGGGGDEGTGGAGGIGGGGGGSGEDDGVDDANRGGAGGFGGGGGGGGEDNGGGAGGFGGGGGGAANGGSAAQTGGTAGTFGGTGGSTLATRGSGGGGGGAGLGGAIFNDGGTITITGSTISTNTATGGTGGVAGGTAAAGGAGSGTGGGVFNRLGTVTVQNSTITGNIASGDGGGIGNTATLSLTNTTVSANTATTGVGGGIEQSGGTAVVTILGSNLTGNTSTQSGGALDVFGGSATITDTNVTGNKSTTINGGGLEFRSAGTVTINRVTVSGNQAAAGFGGGFRILSGTVNILNTTVVDNTSAGGGGFSIAGGTVSIVNSTITSNTDTGAAASRSGGVSATVGTVTLANSVIANNTTADAVARDVRGTFVAAGSKTNFLTFVDANTNLANGVNGNVVGADPLLGPLQSNGGPTQTRLPLAGSPLINAGSTTSVPAGTPFDQRGSGFLRVIGSAVDIGAVEVQPPFPLLVSGPANGAAAVFVPNPAGAYPASPAATVAPFGANGANVRAAAGDVNGDGFADSILVTGPGVPIRVAVVSGADDTTVLVAPFDPFGGGFTGGGYVAVGDLDGDGTDEFVVTPDQGGGPRVSVFSRNPDGTTAVRANFLGIDDASFRGGARAALGDVDNNGALDVVVAAGFGGGPRTAIFTGASVLAGSPARLVNDFFAFPGTDAVNLRNGSFVAAGDVTGDGFADLIFGGGPGGAPRVFILSGALVSAGQVDAAQATPVANFFVGGNVNDRGGVRVAATDADGDSKADVAVGSGEGSPANVRVYLGKDFVGSGEPATFQDLGVFGGGALPGGVFVG</sequence>
<organism evidence="2 3">
    <name type="scientific">Urbifossiella limnaea</name>
    <dbReference type="NCBI Taxonomy" id="2528023"/>
    <lineage>
        <taxon>Bacteria</taxon>
        <taxon>Pseudomonadati</taxon>
        <taxon>Planctomycetota</taxon>
        <taxon>Planctomycetia</taxon>
        <taxon>Gemmatales</taxon>
        <taxon>Gemmataceae</taxon>
        <taxon>Urbifossiella</taxon>
    </lineage>
</organism>
<feature type="compositionally biased region" description="Gly residues" evidence="1">
    <location>
        <begin position="268"/>
        <end position="282"/>
    </location>
</feature>
<dbReference type="EMBL" id="CP036273">
    <property type="protein sequence ID" value="QDU19643.1"/>
    <property type="molecule type" value="Genomic_DNA"/>
</dbReference>
<reference evidence="2 3" key="1">
    <citation type="submission" date="2019-02" db="EMBL/GenBank/DDBJ databases">
        <title>Deep-cultivation of Planctomycetes and their phenomic and genomic characterization uncovers novel biology.</title>
        <authorList>
            <person name="Wiegand S."/>
            <person name="Jogler M."/>
            <person name="Boedeker C."/>
            <person name="Pinto D."/>
            <person name="Vollmers J."/>
            <person name="Rivas-Marin E."/>
            <person name="Kohn T."/>
            <person name="Peeters S.H."/>
            <person name="Heuer A."/>
            <person name="Rast P."/>
            <person name="Oberbeckmann S."/>
            <person name="Bunk B."/>
            <person name="Jeske O."/>
            <person name="Meyerdierks A."/>
            <person name="Storesund J.E."/>
            <person name="Kallscheuer N."/>
            <person name="Luecker S."/>
            <person name="Lage O.M."/>
            <person name="Pohl T."/>
            <person name="Merkel B.J."/>
            <person name="Hornburger P."/>
            <person name="Mueller R.-W."/>
            <person name="Bruemmer F."/>
            <person name="Labrenz M."/>
            <person name="Spormann A.M."/>
            <person name="Op den Camp H."/>
            <person name="Overmann J."/>
            <person name="Amann R."/>
            <person name="Jetten M.S.M."/>
            <person name="Mascher T."/>
            <person name="Medema M.H."/>
            <person name="Devos D.P."/>
            <person name="Kaster A.-K."/>
            <person name="Ovreas L."/>
            <person name="Rohde M."/>
            <person name="Galperin M.Y."/>
            <person name="Jogler C."/>
        </authorList>
    </citation>
    <scope>NUCLEOTIDE SEQUENCE [LARGE SCALE GENOMIC DNA]</scope>
    <source>
        <strain evidence="2 3">ETA_A1</strain>
    </source>
</reference>
<evidence type="ECO:0000256" key="1">
    <source>
        <dbReference type="SAM" id="MobiDB-lite"/>
    </source>
</evidence>
<proteinExistence type="predicted"/>
<dbReference type="RefSeq" id="WP_202920736.1">
    <property type="nucleotide sequence ID" value="NZ_CP036273.1"/>
</dbReference>
<dbReference type="Gene3D" id="2.130.10.130">
    <property type="entry name" value="Integrin alpha, N-terminal"/>
    <property type="match status" value="2"/>
</dbReference>
<protein>
    <submittedName>
        <fullName evidence="2">FG-GAP repeat protein</fullName>
    </submittedName>
</protein>
<dbReference type="InterPro" id="IPR059226">
    <property type="entry name" value="Choice_anch_Q_dom"/>
</dbReference>
<dbReference type="InterPro" id="IPR006626">
    <property type="entry name" value="PbH1"/>
</dbReference>
<dbReference type="SUPFAM" id="SSF51126">
    <property type="entry name" value="Pectin lyase-like"/>
    <property type="match status" value="1"/>
</dbReference>
<dbReference type="SUPFAM" id="SSF69318">
    <property type="entry name" value="Integrin alpha N-terminal domain"/>
    <property type="match status" value="2"/>
</dbReference>
<feature type="region of interest" description="Disordered" evidence="1">
    <location>
        <begin position="186"/>
        <end position="207"/>
    </location>
</feature>
<dbReference type="InterPro" id="IPR028994">
    <property type="entry name" value="Integrin_alpha_N"/>
</dbReference>
<feature type="compositionally biased region" description="Gly residues" evidence="1">
    <location>
        <begin position="294"/>
        <end position="314"/>
    </location>
</feature>
<accession>A0A517XQ64</accession>
<gene>
    <name evidence="2" type="ORF">ETAA1_15730</name>
</gene>